<dbReference type="SMART" id="SM00490">
    <property type="entry name" value="HELICc"/>
    <property type="match status" value="1"/>
</dbReference>
<keyword evidence="11" id="KW-0496">Mitochondrion</keyword>
<keyword evidence="6" id="KW-0547">Nucleotide-binding</keyword>
<dbReference type="GO" id="GO:0045025">
    <property type="term" value="C:mitochondrial degradosome"/>
    <property type="evidence" value="ECO:0007669"/>
    <property type="project" value="TreeGrafter"/>
</dbReference>
<evidence type="ECO:0000259" key="13">
    <source>
        <dbReference type="PROSITE" id="PS51194"/>
    </source>
</evidence>
<dbReference type="Pfam" id="PF00271">
    <property type="entry name" value="Helicase_C"/>
    <property type="match status" value="1"/>
</dbReference>
<dbReference type="InterPro" id="IPR022192">
    <property type="entry name" value="SUV3_C"/>
</dbReference>
<dbReference type="EC" id="3.6.4.13" evidence="5"/>
<organism evidence="14 15">
    <name type="scientific">Litomosoides sigmodontis</name>
    <name type="common">Filarial nematode worm</name>
    <dbReference type="NCBI Taxonomy" id="42156"/>
    <lineage>
        <taxon>Eukaryota</taxon>
        <taxon>Metazoa</taxon>
        <taxon>Ecdysozoa</taxon>
        <taxon>Nematoda</taxon>
        <taxon>Chromadorea</taxon>
        <taxon>Rhabditida</taxon>
        <taxon>Spirurina</taxon>
        <taxon>Spiruromorpha</taxon>
        <taxon>Filarioidea</taxon>
        <taxon>Onchocercidae</taxon>
        <taxon>Litomosoides</taxon>
    </lineage>
</organism>
<dbReference type="OrthoDB" id="103454at2759"/>
<dbReference type="Gene3D" id="3.40.50.300">
    <property type="entry name" value="P-loop containing nucleotide triphosphate hydrolases"/>
    <property type="match status" value="2"/>
</dbReference>
<dbReference type="InterPro" id="IPR055206">
    <property type="entry name" value="DEXQc_SUV3"/>
</dbReference>
<comment type="similarity">
    <text evidence="4">Belongs to the helicase family.</text>
</comment>
<gene>
    <name evidence="14" type="ORF">NLS_LOCUS2692</name>
</gene>
<dbReference type="GO" id="GO:0003724">
    <property type="term" value="F:RNA helicase activity"/>
    <property type="evidence" value="ECO:0007669"/>
    <property type="project" value="UniProtKB-EC"/>
</dbReference>
<evidence type="ECO:0000256" key="2">
    <source>
        <dbReference type="ARBA" id="ARBA00001946"/>
    </source>
</evidence>
<reference evidence="14 15" key="1">
    <citation type="submission" date="2018-08" db="EMBL/GenBank/DDBJ databases">
        <authorList>
            <person name="Laetsch R D."/>
            <person name="Stevens L."/>
            <person name="Kumar S."/>
            <person name="Blaxter L. M."/>
        </authorList>
    </citation>
    <scope>NUCLEOTIDE SEQUENCE [LARGE SCALE GENOMIC DNA]</scope>
</reference>
<evidence type="ECO:0000256" key="12">
    <source>
        <dbReference type="ARBA" id="ARBA00047984"/>
    </source>
</evidence>
<evidence type="ECO:0000256" key="6">
    <source>
        <dbReference type="ARBA" id="ARBA00022741"/>
    </source>
</evidence>
<feature type="domain" description="Helicase C-terminal" evidence="13">
    <location>
        <begin position="403"/>
        <end position="558"/>
    </location>
</feature>
<dbReference type="Gene3D" id="1.10.1740.140">
    <property type="match status" value="1"/>
</dbReference>
<dbReference type="InterPro" id="IPR001650">
    <property type="entry name" value="Helicase_C-like"/>
</dbReference>
<dbReference type="Pfam" id="PF22527">
    <property type="entry name" value="DEXQc_Suv3"/>
    <property type="match status" value="1"/>
</dbReference>
<name>A0A3P6T632_LITSI</name>
<evidence type="ECO:0000313" key="14">
    <source>
        <dbReference type="EMBL" id="VDK74960.1"/>
    </source>
</evidence>
<dbReference type="PROSITE" id="PS51194">
    <property type="entry name" value="HELICASE_CTER"/>
    <property type="match status" value="1"/>
</dbReference>
<dbReference type="SUPFAM" id="SSF117289">
    <property type="entry name" value="Nucleoporin domain"/>
    <property type="match status" value="1"/>
</dbReference>
<dbReference type="Gene3D" id="1.20.58.1080">
    <property type="match status" value="1"/>
</dbReference>
<comment type="cofactor">
    <cofactor evidence="1">
        <name>Mn(2+)</name>
        <dbReference type="ChEBI" id="CHEBI:29035"/>
    </cofactor>
</comment>
<keyword evidence="10" id="KW-0809">Transit peptide</keyword>
<dbReference type="FunFam" id="3.40.50.300:FF:000269">
    <property type="entry name" value="ATP-dependent RNA helicase SUPV3L1, mitochondrial"/>
    <property type="match status" value="1"/>
</dbReference>
<dbReference type="Gene3D" id="1.20.272.40">
    <property type="match status" value="1"/>
</dbReference>
<comment type="cofactor">
    <cofactor evidence="2">
        <name>Mg(2+)</name>
        <dbReference type="ChEBI" id="CHEBI:18420"/>
    </cofactor>
</comment>
<dbReference type="InterPro" id="IPR044774">
    <property type="entry name" value="Suv3_DEXQc"/>
</dbReference>
<dbReference type="InterPro" id="IPR050699">
    <property type="entry name" value="RNA-DNA_Helicase"/>
</dbReference>
<dbReference type="GO" id="GO:0016787">
    <property type="term" value="F:hydrolase activity"/>
    <property type="evidence" value="ECO:0007669"/>
    <property type="project" value="UniProtKB-KW"/>
</dbReference>
<evidence type="ECO:0000256" key="5">
    <source>
        <dbReference type="ARBA" id="ARBA00012552"/>
    </source>
</evidence>
<dbReference type="PANTHER" id="PTHR12131:SF1">
    <property type="entry name" value="ATP-DEPENDENT RNA HELICASE SUPV3L1, MITOCHONDRIAL-RELATED"/>
    <property type="match status" value="1"/>
</dbReference>
<dbReference type="InterPro" id="IPR041082">
    <property type="entry name" value="Suv3_C_1"/>
</dbReference>
<keyword evidence="9" id="KW-0067">ATP-binding</keyword>
<dbReference type="Gene3D" id="1.25.40.700">
    <property type="match status" value="1"/>
</dbReference>
<dbReference type="Gene3D" id="2.130.10.10">
    <property type="entry name" value="YVTN repeat-like/Quinoprotein amine dehydrogenase"/>
    <property type="match status" value="1"/>
</dbReference>
<protein>
    <recommendedName>
        <fullName evidence="5">RNA helicase</fullName>
        <ecNumber evidence="5">3.6.4.13</ecNumber>
    </recommendedName>
</protein>
<dbReference type="STRING" id="42156.A0A3P6T632"/>
<dbReference type="Pfam" id="PF18147">
    <property type="entry name" value="Suv3_C_1"/>
    <property type="match status" value="1"/>
</dbReference>
<dbReference type="GO" id="GO:0005524">
    <property type="term" value="F:ATP binding"/>
    <property type="evidence" value="ECO:0007669"/>
    <property type="project" value="UniProtKB-KW"/>
</dbReference>
<sequence>MALQMVKCRPSWMLIMVNTSDQGTSFMQTRLLQRCHSSVASRNSPINLRDCNGKSGTEQSKTVLDGCRKVNQELMQTGKKCSPIVLKQTKYSPTETKFTTRMGTARKTKLRSFIDIVPPAPITIPNLPRDEAGVVVDLNKDDISRVLENFARRPLVRELSEQNNVNRKMFHAAYKSFRNYCLHASPLDPCIAVVISDILNKARDVDSIYPYFIEHAKRVYPHLECERELKTLSDLTKPYNWYPKARELFRKIHFHAGPTNSGKTYEALQRFYQAKTGFYCCPLRLLASEVCEKTNEQGIKCDMVTGEERRYAVDADNPSSHVAMTVEMVPVDVNVEIAVIDEIQMLRDQSRGWAWTRALLGIAAEEVHLCGEEAAINIVRSLLDPIGEHVEVHHYERKTPLTVNKEALKKLDNVKDGDCLVCFSVATLFSVAKSLMKLGVKPTVIYGALPPWTKLNQAKTFNEMSRKPSVMVATDAVGMGLNLNIRRIIFVQFPFGEHQANYHVMQIAGRAGRFKSAYQKGWVTTLRPADMPLLEAFLKEPIKPIETAGIAPTCEQLETFSYHLPHASFLSIIDMFISISSLSKKFHLCDVEQFRKLAELIDDIPLSMKVKYAFCTAPVDMEVDNGVARTCFVRIARRFAEGQAINYNWFCEIIQWPLPKPTSVAMLLDMCKLYNLIDLYLWLSYKFPDTFPDRERIRLLGKLIESYINEALLAMSNITSLQSDDEDKYLEEMNDQGRIESVSERLLRKGLVNEKELLLLREEIKREEIKKLESHYLCDKREVMEPVELVLESVGNDYPGLVREALAAREPNSSCSGSLSSCGYAWLIVGQNLYVWKYDAEEDYAGAPAVLNLPPSGLPYDAQTVCVYKRQGFSALGIIIVTPEGIVRHWSMPDRQFSDSSVDLGREVALSLTRINLQSSEGIWFLLATTTCSLFLLNVNASAVPTPGKRQRLSSEITIKIIHTNARNGIGGKWTSALFGEGRQFGSRLVKALVYEQSVGDLVDSHSNASSNSNSIVAKNMHVLAVTDHHLHSYSMSDSAKIWSCELANMASERFASCLWNSRNVEEHRHEEIKTWIVDAVNIRSGTLVLFACYNKALSTQMHFAFGYISEYDGAQAPAVLEWFCVLKALSYSCESGEKNVLRNIALRLPVNSEQVLHDKAEDIFVVNQKSVYLFRLPDRLLNKTSFKLVLCATYNATFISSGRDARYCYVFLEESGLQRVRLLPRGFDANLAPTIAQMSKTEVYSVDFSSATTDRNALALAFYLFSKADLHEASNVMQELLENRHAGIAQICADYAIDLADDVPNDERWSAVGPGAVTEQICSKSSFLLEVHLEEQKKRVLAMFILFIRTVRVEDKLNRTVKTHLCESRSARSQIVELVEKIDIAIALYRWSKRNPSPVFDAALRRILLKRKEGIDGEQDLLSRYDYFFRKVSRIEELFNGLIEEEEDIIENNNELTDYKLECIEYVGTALIVGKEVIDERRNDIILDIENDLKWTQEKSLLKPFIKHLNILFNYVDRAGRDCPKYVTLLKQSVIIAAFIMNEQAFDDRQNSPIVAKFLEISEHAVALELAERFQDYKTIIRLACALPDLERKAKIQEYKEFFSSGDFCNVLYEYYLENGYMRDLLKMKEPDADFFFATQTNVGWMRDLENGDFAKACYALKTLSRKSSDDVILKRRLLSFAKLSALCEDEVDSGFLEGVNRDLNLIKLQQKIDPDLEMKFDSSNPVSKIRSRTAEEIIRAHLSDASSCDVNRCFDALLTLSTLMDEEASNGTGDLVRSLQTKIWIAAIRANSDYWRKITRTDDLQCPTVYNGLLDKITAYAKLSNERKLELIPNTKELAECLTEFTHNKLFSILLRTSEEAARRSISGRETQMSFNLAKQSQM</sequence>
<evidence type="ECO:0000256" key="10">
    <source>
        <dbReference type="ARBA" id="ARBA00022946"/>
    </source>
</evidence>
<dbReference type="GO" id="GO:0000965">
    <property type="term" value="P:mitochondrial RNA 3'-end processing"/>
    <property type="evidence" value="ECO:0007669"/>
    <property type="project" value="TreeGrafter"/>
</dbReference>
<keyword evidence="7" id="KW-0378">Hydrolase</keyword>
<evidence type="ECO:0000256" key="9">
    <source>
        <dbReference type="ARBA" id="ARBA00022840"/>
    </source>
</evidence>
<comment type="subcellular location">
    <subcellularLocation>
        <location evidence="3">Mitochondrion</location>
    </subcellularLocation>
</comment>
<dbReference type="CDD" id="cd17913">
    <property type="entry name" value="DEXQc_Suv3"/>
    <property type="match status" value="1"/>
</dbReference>
<dbReference type="Pfam" id="PF12513">
    <property type="entry name" value="SUV3_C"/>
    <property type="match status" value="1"/>
</dbReference>
<dbReference type="Proteomes" id="UP000277928">
    <property type="component" value="Unassembled WGS sequence"/>
</dbReference>
<dbReference type="InterPro" id="IPR027417">
    <property type="entry name" value="P-loop_NTPase"/>
</dbReference>
<proteinExistence type="inferred from homology"/>
<comment type="catalytic activity">
    <reaction evidence="12">
        <text>ATP + H2O = ADP + phosphate + H(+)</text>
        <dbReference type="Rhea" id="RHEA:13065"/>
        <dbReference type="ChEBI" id="CHEBI:15377"/>
        <dbReference type="ChEBI" id="CHEBI:15378"/>
        <dbReference type="ChEBI" id="CHEBI:30616"/>
        <dbReference type="ChEBI" id="CHEBI:43474"/>
        <dbReference type="ChEBI" id="CHEBI:456216"/>
        <dbReference type="EC" id="3.6.4.13"/>
    </reaction>
</comment>
<dbReference type="InterPro" id="IPR015943">
    <property type="entry name" value="WD40/YVTN_repeat-like_dom_sf"/>
</dbReference>
<keyword evidence="15" id="KW-1185">Reference proteome</keyword>
<dbReference type="PANTHER" id="PTHR12131">
    <property type="entry name" value="ATP-DEPENDENT RNA AND DNA HELICASE"/>
    <property type="match status" value="1"/>
</dbReference>
<dbReference type="Pfam" id="PF18114">
    <property type="entry name" value="Suv3_N"/>
    <property type="match status" value="1"/>
</dbReference>
<dbReference type="Gene3D" id="1.20.58.1380">
    <property type="match status" value="1"/>
</dbReference>
<accession>A0A3P6T632</accession>
<dbReference type="EMBL" id="UYRX01000129">
    <property type="protein sequence ID" value="VDK74960.1"/>
    <property type="molecule type" value="Genomic_DNA"/>
</dbReference>
<evidence type="ECO:0000256" key="7">
    <source>
        <dbReference type="ARBA" id="ARBA00022801"/>
    </source>
</evidence>
<evidence type="ECO:0000313" key="15">
    <source>
        <dbReference type="Proteomes" id="UP000277928"/>
    </source>
</evidence>
<dbReference type="SUPFAM" id="SSF52540">
    <property type="entry name" value="P-loop containing nucleoside triphosphate hydrolases"/>
    <property type="match status" value="1"/>
</dbReference>
<evidence type="ECO:0000256" key="8">
    <source>
        <dbReference type="ARBA" id="ARBA00022806"/>
    </source>
</evidence>
<evidence type="ECO:0000256" key="3">
    <source>
        <dbReference type="ARBA" id="ARBA00004173"/>
    </source>
</evidence>
<keyword evidence="8" id="KW-0347">Helicase</keyword>
<dbReference type="InterPro" id="IPR041453">
    <property type="entry name" value="Suv3_N"/>
</dbReference>
<evidence type="ECO:0000256" key="1">
    <source>
        <dbReference type="ARBA" id="ARBA00001936"/>
    </source>
</evidence>
<evidence type="ECO:0000256" key="11">
    <source>
        <dbReference type="ARBA" id="ARBA00023128"/>
    </source>
</evidence>
<evidence type="ECO:0000256" key="4">
    <source>
        <dbReference type="ARBA" id="ARBA00008708"/>
    </source>
</evidence>